<accession>A0A4U1Y379</accession>
<feature type="transmembrane region" description="Helical" evidence="1">
    <location>
        <begin position="389"/>
        <end position="416"/>
    </location>
</feature>
<evidence type="ECO:0000313" key="2">
    <source>
        <dbReference type="EMBL" id="TKF24398.1"/>
    </source>
</evidence>
<keyword evidence="1" id="KW-0812">Transmembrane</keyword>
<evidence type="ECO:0000313" key="5">
    <source>
        <dbReference type="Proteomes" id="UP000307574"/>
    </source>
</evidence>
<feature type="transmembrane region" description="Helical" evidence="1">
    <location>
        <begin position="199"/>
        <end position="220"/>
    </location>
</feature>
<proteinExistence type="predicted"/>
<dbReference type="PANTHER" id="PTHR34219">
    <property type="entry name" value="IRON-REGULATED INNER MEMBRANE PROTEIN-RELATED"/>
    <property type="match status" value="1"/>
</dbReference>
<keyword evidence="1" id="KW-0472">Membrane</keyword>
<name>A0A4U1Y379_9VIBR</name>
<feature type="transmembrane region" description="Helical" evidence="1">
    <location>
        <begin position="21"/>
        <end position="45"/>
    </location>
</feature>
<dbReference type="Proteomes" id="UP000305234">
    <property type="component" value="Unassembled WGS sequence"/>
</dbReference>
<sequence>MLFIVLYEGSVLNTLELVKKLHVYFGLIFGPFIFIAALTGALYIISPQVESFIYKNALTGSLEGSPQSLQMQVQTARASLDSPLKLIAVRPSPEIGTTTRVLFSDPQYSSQLTTVFVDPSTLEVKATLPTYGTSGALPLMTTLDFLHRSLLMGDGVRFYSELAASWMSLLAISGIFLIFRSRTKIRNYFKFSKKNHQSIGLLLFVFMLFFSATGLTWSQWAGGNINDLRKDIGWTSPSLNLELPRAISGQKNTENDFLFDPMLELAREHGLESRKIELRVPQTSNYAWEVREIDRSWPTQVDRIAVDPSTMAVVSGSYFENYTVIAKLIRWGIDAHMGVLFGLPNQIVLFVFGLLLCTTIFLGYFSWWKKKSKLVNIFDLLSKVSNFKKLLFTALFFSFGVFLPILGLSFLVVIIIDYFKWKTL</sequence>
<organism evidence="3 5">
    <name type="scientific">Vibrio kanaloae</name>
    <dbReference type="NCBI Taxonomy" id="170673"/>
    <lineage>
        <taxon>Bacteria</taxon>
        <taxon>Pseudomonadati</taxon>
        <taxon>Pseudomonadota</taxon>
        <taxon>Gammaproteobacteria</taxon>
        <taxon>Vibrionales</taxon>
        <taxon>Vibrionaceae</taxon>
        <taxon>Vibrio</taxon>
    </lineage>
</organism>
<feature type="transmembrane region" description="Helical" evidence="1">
    <location>
        <begin position="347"/>
        <end position="368"/>
    </location>
</feature>
<evidence type="ECO:0000256" key="1">
    <source>
        <dbReference type="SAM" id="Phobius"/>
    </source>
</evidence>
<dbReference type="AlphaFoldDB" id="A0A4U1Y379"/>
<protein>
    <submittedName>
        <fullName evidence="3">PepSY domain-containing protein</fullName>
    </submittedName>
</protein>
<dbReference type="Pfam" id="PF03929">
    <property type="entry name" value="PepSY_TM"/>
    <property type="match status" value="1"/>
</dbReference>
<feature type="transmembrane region" description="Helical" evidence="1">
    <location>
        <begin position="158"/>
        <end position="179"/>
    </location>
</feature>
<dbReference type="EMBL" id="SYUW01000046">
    <property type="protein sequence ID" value="TKF24398.1"/>
    <property type="molecule type" value="Genomic_DNA"/>
</dbReference>
<dbReference type="PANTHER" id="PTHR34219:SF1">
    <property type="entry name" value="PEPSY DOMAIN-CONTAINING PROTEIN"/>
    <property type="match status" value="1"/>
</dbReference>
<keyword evidence="1" id="KW-1133">Transmembrane helix</keyword>
<reference evidence="4 5" key="1">
    <citation type="submission" date="2019-04" db="EMBL/GenBank/DDBJ databases">
        <title>A reverse ecology approach based on a biological definition of microbial populations.</title>
        <authorList>
            <person name="Arevalo P."/>
            <person name="Vaninsberghe D."/>
            <person name="Elsherbini J."/>
            <person name="Gore J."/>
            <person name="Polz M."/>
        </authorList>
    </citation>
    <scope>NUCLEOTIDE SEQUENCE [LARGE SCALE GENOMIC DNA]</scope>
    <source>
        <strain evidence="2 4">10N.261.46.E4</strain>
        <strain evidence="3 5">10N.261.46.F4</strain>
    </source>
</reference>
<dbReference type="InterPro" id="IPR005625">
    <property type="entry name" value="PepSY-ass_TM"/>
</dbReference>
<dbReference type="EMBL" id="SYUV01000097">
    <property type="protein sequence ID" value="TKF25960.1"/>
    <property type="molecule type" value="Genomic_DNA"/>
</dbReference>
<evidence type="ECO:0000313" key="4">
    <source>
        <dbReference type="Proteomes" id="UP000305234"/>
    </source>
</evidence>
<evidence type="ECO:0000313" key="3">
    <source>
        <dbReference type="EMBL" id="TKF25960.1"/>
    </source>
</evidence>
<dbReference type="Proteomes" id="UP000307574">
    <property type="component" value="Unassembled WGS sequence"/>
</dbReference>
<comment type="caution">
    <text evidence="3">The sequence shown here is derived from an EMBL/GenBank/DDBJ whole genome shotgun (WGS) entry which is preliminary data.</text>
</comment>
<gene>
    <name evidence="3" type="ORF">FCV50_21740</name>
    <name evidence="2" type="ORF">FCV52_16520</name>
</gene>